<proteinExistence type="predicted"/>
<name>A0A9W4GII9_BLUGR</name>
<organism evidence="1 2">
    <name type="scientific">Blumeria graminis f. sp. triticale</name>
    <dbReference type="NCBI Taxonomy" id="1689686"/>
    <lineage>
        <taxon>Eukaryota</taxon>
        <taxon>Fungi</taxon>
        <taxon>Dikarya</taxon>
        <taxon>Ascomycota</taxon>
        <taxon>Pezizomycotina</taxon>
        <taxon>Leotiomycetes</taxon>
        <taxon>Erysiphales</taxon>
        <taxon>Erysiphaceae</taxon>
        <taxon>Blumeria</taxon>
    </lineage>
</organism>
<dbReference type="Proteomes" id="UP000683417">
    <property type="component" value="Unassembled WGS sequence"/>
</dbReference>
<dbReference type="EMBL" id="CAJHIT010000009">
    <property type="protein sequence ID" value="CAD6504950.1"/>
    <property type="molecule type" value="Genomic_DNA"/>
</dbReference>
<comment type="caution">
    <text evidence="1">The sequence shown here is derived from an EMBL/GenBank/DDBJ whole genome shotgun (WGS) entry which is preliminary data.</text>
</comment>
<accession>A0A9W4GII9</accession>
<evidence type="ECO:0000313" key="2">
    <source>
        <dbReference type="Proteomes" id="UP000683417"/>
    </source>
</evidence>
<gene>
    <name evidence="1" type="ORF">BGTH12_LOCUS6308</name>
</gene>
<protein>
    <submittedName>
        <fullName evidence="1">BgTH12-00449</fullName>
    </submittedName>
</protein>
<reference evidence="1" key="1">
    <citation type="submission" date="2020-10" db="EMBL/GenBank/DDBJ databases">
        <authorList>
            <person name="Muller C M."/>
        </authorList>
    </citation>
    <scope>NUCLEOTIDE SEQUENCE</scope>
    <source>
        <strain evidence="1">THUN-12</strain>
    </source>
</reference>
<evidence type="ECO:0000313" key="1">
    <source>
        <dbReference type="EMBL" id="CAD6504950.1"/>
    </source>
</evidence>
<sequence>MILCKLSHKISRSISYIIISVRRSFLVESSLTTLRIAVASASLIMLQLSLSLEVASWARP</sequence>
<dbReference type="AlphaFoldDB" id="A0A9W4GII9"/>